<keyword evidence="3" id="KW-1185">Reference proteome</keyword>
<comment type="caution">
    <text evidence="2">The sequence shown here is derived from an EMBL/GenBank/DDBJ whole genome shotgun (WGS) entry which is preliminary data.</text>
</comment>
<evidence type="ECO:0000256" key="1">
    <source>
        <dbReference type="SAM" id="SignalP"/>
    </source>
</evidence>
<name>A0A9P9WM04_9PEZI</name>
<dbReference type="AlphaFoldDB" id="A0A9P9WM04"/>
<dbReference type="EMBL" id="JAFIMR010000015">
    <property type="protein sequence ID" value="KAI1869513.1"/>
    <property type="molecule type" value="Genomic_DNA"/>
</dbReference>
<evidence type="ECO:0000313" key="3">
    <source>
        <dbReference type="Proteomes" id="UP000829685"/>
    </source>
</evidence>
<dbReference type="Proteomes" id="UP000829685">
    <property type="component" value="Unassembled WGS sequence"/>
</dbReference>
<accession>A0A9P9WM04</accession>
<feature type="chain" id="PRO_5040420725" evidence="1">
    <location>
        <begin position="22"/>
        <end position="134"/>
    </location>
</feature>
<proteinExistence type="predicted"/>
<sequence>MQFSTSTKAILAVLAAQTALASPTSPEMSLNPRGPYCWTAGAVNGQCGQVWDFENCSGKNLQQIAPDCKQTCRKAPAGAKSIMAWGDGTYGTTCYMYEDENCTQEIRRTSNTIESSCATPVGQTIRSYKCLAKC</sequence>
<gene>
    <name evidence="2" type="ORF">JX265_006603</name>
</gene>
<reference evidence="2" key="1">
    <citation type="submission" date="2021-03" db="EMBL/GenBank/DDBJ databases">
        <title>Revisited historic fungal species revealed as producer of novel bioactive compounds through whole genome sequencing and comparative genomics.</title>
        <authorList>
            <person name="Vignolle G.A."/>
            <person name="Hochenegger N."/>
            <person name="Mach R.L."/>
            <person name="Mach-Aigner A.R."/>
            <person name="Javad Rahimi M."/>
            <person name="Salim K.A."/>
            <person name="Chan C.M."/>
            <person name="Lim L.B.L."/>
            <person name="Cai F."/>
            <person name="Druzhinina I.S."/>
            <person name="U'Ren J.M."/>
            <person name="Derntl C."/>
        </authorList>
    </citation>
    <scope>NUCLEOTIDE SEQUENCE</scope>
    <source>
        <strain evidence="2">TUCIM 5799</strain>
    </source>
</reference>
<keyword evidence="1" id="KW-0732">Signal</keyword>
<organism evidence="2 3">
    <name type="scientific">Neoarthrinium moseri</name>
    <dbReference type="NCBI Taxonomy" id="1658444"/>
    <lineage>
        <taxon>Eukaryota</taxon>
        <taxon>Fungi</taxon>
        <taxon>Dikarya</taxon>
        <taxon>Ascomycota</taxon>
        <taxon>Pezizomycotina</taxon>
        <taxon>Sordariomycetes</taxon>
        <taxon>Xylariomycetidae</taxon>
        <taxon>Amphisphaeriales</taxon>
        <taxon>Apiosporaceae</taxon>
        <taxon>Neoarthrinium</taxon>
    </lineage>
</organism>
<feature type="signal peptide" evidence="1">
    <location>
        <begin position="1"/>
        <end position="21"/>
    </location>
</feature>
<evidence type="ECO:0000313" key="2">
    <source>
        <dbReference type="EMBL" id="KAI1869513.1"/>
    </source>
</evidence>
<protein>
    <submittedName>
        <fullName evidence="2">Uncharacterized protein</fullName>
    </submittedName>
</protein>